<gene>
    <name evidence="2" type="ORF">ASIM_LOCUS3066</name>
</gene>
<evidence type="ECO:0000256" key="1">
    <source>
        <dbReference type="SAM" id="MobiDB-lite"/>
    </source>
</evidence>
<evidence type="ECO:0000313" key="3">
    <source>
        <dbReference type="Proteomes" id="UP000267096"/>
    </source>
</evidence>
<feature type="region of interest" description="Disordered" evidence="1">
    <location>
        <begin position="1"/>
        <end position="33"/>
    </location>
</feature>
<dbReference type="EMBL" id="UYRR01004504">
    <property type="protein sequence ID" value="VDK21091.1"/>
    <property type="molecule type" value="Genomic_DNA"/>
</dbReference>
<proteinExistence type="predicted"/>
<organism evidence="2 3">
    <name type="scientific">Anisakis simplex</name>
    <name type="common">Herring worm</name>
    <dbReference type="NCBI Taxonomy" id="6269"/>
    <lineage>
        <taxon>Eukaryota</taxon>
        <taxon>Metazoa</taxon>
        <taxon>Ecdysozoa</taxon>
        <taxon>Nematoda</taxon>
        <taxon>Chromadorea</taxon>
        <taxon>Rhabditida</taxon>
        <taxon>Spirurina</taxon>
        <taxon>Ascaridomorpha</taxon>
        <taxon>Ascaridoidea</taxon>
        <taxon>Anisakidae</taxon>
        <taxon>Anisakis</taxon>
        <taxon>Anisakis simplex complex</taxon>
    </lineage>
</organism>
<protein>
    <submittedName>
        <fullName evidence="2">Uncharacterized protein</fullName>
    </submittedName>
</protein>
<reference evidence="2 3" key="1">
    <citation type="submission" date="2018-11" db="EMBL/GenBank/DDBJ databases">
        <authorList>
            <consortium name="Pathogen Informatics"/>
        </authorList>
    </citation>
    <scope>NUCLEOTIDE SEQUENCE [LARGE SCALE GENOMIC DNA]</scope>
</reference>
<sequence length="33" mass="3791">MPSGGRRRPMGGAIRREDATGHSHRHYVNERFV</sequence>
<accession>A0A3P6PLH8</accession>
<dbReference type="Proteomes" id="UP000267096">
    <property type="component" value="Unassembled WGS sequence"/>
</dbReference>
<dbReference type="AlphaFoldDB" id="A0A3P6PLH8"/>
<feature type="compositionally biased region" description="Basic and acidic residues" evidence="1">
    <location>
        <begin position="14"/>
        <end position="33"/>
    </location>
</feature>
<evidence type="ECO:0000313" key="2">
    <source>
        <dbReference type="EMBL" id="VDK21091.1"/>
    </source>
</evidence>
<name>A0A3P6PLH8_ANISI</name>
<keyword evidence="3" id="KW-1185">Reference proteome</keyword>